<keyword evidence="1" id="KW-0732">Signal</keyword>
<name>A0AAE6C4P8_9HYPH</name>
<dbReference type="EMBL" id="CP035002">
    <property type="protein sequence ID" value="QAS82602.1"/>
    <property type="molecule type" value="Genomic_DNA"/>
</dbReference>
<evidence type="ECO:0000256" key="1">
    <source>
        <dbReference type="SAM" id="SignalP"/>
    </source>
</evidence>
<geneLocation type="plasmid" evidence="4">
    <name>prapfh23d</name>
</geneLocation>
<keyword evidence="4" id="KW-1185">Reference proteome</keyword>
<feature type="signal peptide" evidence="1">
    <location>
        <begin position="1"/>
        <end position="19"/>
    </location>
</feature>
<proteinExistence type="predicted"/>
<keyword evidence="3" id="KW-0614">Plasmid</keyword>
<dbReference type="Proteomes" id="UP000220927">
    <property type="component" value="Plasmid pRapFH23d"/>
</dbReference>
<evidence type="ECO:0000313" key="3">
    <source>
        <dbReference type="EMBL" id="QAS82602.1"/>
    </source>
</evidence>
<gene>
    <name evidence="3" type="ORF">CO657_32850</name>
</gene>
<feature type="chain" id="PRO_5042264101" evidence="1">
    <location>
        <begin position="20"/>
        <end position="165"/>
    </location>
</feature>
<reference evidence="3 4" key="1">
    <citation type="submission" date="2019-01" db="EMBL/GenBank/DDBJ databases">
        <title>Genomic insights into the origins and evolution of symbiotic genes in the Phaseolus vulgaris microsymbionts.</title>
        <authorList>
            <person name="Tong W."/>
        </authorList>
    </citation>
    <scope>NUCLEOTIDE SEQUENCE [LARGE SCALE GENOMIC DNA]</scope>
    <source>
        <strain evidence="3 4">FH23</strain>
        <plasmid evidence="4">prapfh23d</plasmid>
    </source>
</reference>
<evidence type="ECO:0000313" key="4">
    <source>
        <dbReference type="Proteomes" id="UP000220927"/>
    </source>
</evidence>
<dbReference type="RefSeq" id="WP_054185779.1">
    <property type="nucleotide sequence ID" value="NZ_CP035002.1"/>
</dbReference>
<dbReference type="InterPro" id="IPR012347">
    <property type="entry name" value="Ferritin-like"/>
</dbReference>
<evidence type="ECO:0000259" key="2">
    <source>
        <dbReference type="Pfam" id="PF13628"/>
    </source>
</evidence>
<dbReference type="AlphaFoldDB" id="A0AAE6C4P8"/>
<sequence>MRLIFKACLLFVFAAPAFAADEAARQKATDFAFRAAASNMFELKAAEIEVAKGAAEDAKQFATDMLKDHGRAGPILAVAAKEDGVELPSALDEEHARKLDALQESDRENFDQAYLSTQMTAHEEAVSLFTDYSQNGPDGALKRASQKILPDLRMHLTRIKGLTSK</sequence>
<dbReference type="PANTHER" id="PTHR38593:SF1">
    <property type="entry name" value="BLR2558 PROTEIN"/>
    <property type="match status" value="1"/>
</dbReference>
<dbReference type="PANTHER" id="PTHR38593">
    <property type="entry name" value="BLR2558 PROTEIN"/>
    <property type="match status" value="1"/>
</dbReference>
<accession>A0AAE6C4P8</accession>
<dbReference type="Pfam" id="PF13628">
    <property type="entry name" value="DUF4142"/>
    <property type="match status" value="1"/>
</dbReference>
<feature type="domain" description="DUF4142" evidence="2">
    <location>
        <begin position="27"/>
        <end position="161"/>
    </location>
</feature>
<dbReference type="KEGG" id="rad:CO657_32850"/>
<protein>
    <submittedName>
        <fullName evidence="3">DUF4142 domain-containing protein</fullName>
    </submittedName>
</protein>
<organism evidence="3 4">
    <name type="scientific">Rhizobium acidisoli</name>
    <dbReference type="NCBI Taxonomy" id="1538158"/>
    <lineage>
        <taxon>Bacteria</taxon>
        <taxon>Pseudomonadati</taxon>
        <taxon>Pseudomonadota</taxon>
        <taxon>Alphaproteobacteria</taxon>
        <taxon>Hyphomicrobiales</taxon>
        <taxon>Rhizobiaceae</taxon>
        <taxon>Rhizobium/Agrobacterium group</taxon>
        <taxon>Rhizobium</taxon>
    </lineage>
</organism>
<dbReference type="InterPro" id="IPR025419">
    <property type="entry name" value="DUF4142"/>
</dbReference>
<dbReference type="Gene3D" id="1.20.1260.10">
    <property type="match status" value="1"/>
</dbReference>